<sequence length="111" mass="12035">MNITMSTPTNTAENLALQRVGWGEERTPTWVYVGVCCAHPNPDYPDFVSFPRVGVAGSRNVRPAGGMTEVAFLNRQLFILPLPSSRHGCRDQMPGRVKNLAVALAAPSEPA</sequence>
<reference evidence="1" key="1">
    <citation type="submission" date="2019-02" db="EMBL/GenBank/DDBJ databases">
        <authorList>
            <person name="Gruber-Vodicka R. H."/>
            <person name="Seah K. B. B."/>
        </authorList>
    </citation>
    <scope>NUCLEOTIDE SEQUENCE</scope>
    <source>
        <strain evidence="1">BECK_S313</strain>
    </source>
</reference>
<dbReference type="EMBL" id="CAADFK010000134">
    <property type="protein sequence ID" value="VFK18104.1"/>
    <property type="molecule type" value="Genomic_DNA"/>
</dbReference>
<organism evidence="1">
    <name type="scientific">Candidatus Kentrum sp. LPFa</name>
    <dbReference type="NCBI Taxonomy" id="2126335"/>
    <lineage>
        <taxon>Bacteria</taxon>
        <taxon>Pseudomonadati</taxon>
        <taxon>Pseudomonadota</taxon>
        <taxon>Gammaproteobacteria</taxon>
        <taxon>Candidatus Kentrum</taxon>
    </lineage>
</organism>
<name>A0A450WM82_9GAMM</name>
<proteinExistence type="predicted"/>
<protein>
    <submittedName>
        <fullName evidence="1">Uncharacterized protein</fullName>
    </submittedName>
</protein>
<accession>A0A450WM82</accession>
<evidence type="ECO:0000313" key="1">
    <source>
        <dbReference type="EMBL" id="VFK18104.1"/>
    </source>
</evidence>
<dbReference type="AlphaFoldDB" id="A0A450WM82"/>
<gene>
    <name evidence="1" type="ORF">BECKLPF1236B_GA0070989_11341</name>
</gene>